<keyword evidence="4" id="KW-0408">Iron</keyword>
<organism evidence="7 8">
    <name type="scientific">Streptomyces echinoruber</name>
    <dbReference type="NCBI Taxonomy" id="68898"/>
    <lineage>
        <taxon>Bacteria</taxon>
        <taxon>Bacillati</taxon>
        <taxon>Actinomycetota</taxon>
        <taxon>Actinomycetes</taxon>
        <taxon>Kitasatosporales</taxon>
        <taxon>Streptomycetaceae</taxon>
        <taxon>Streptomyces</taxon>
    </lineage>
</organism>
<evidence type="ECO:0000256" key="3">
    <source>
        <dbReference type="ARBA" id="ARBA00023002"/>
    </source>
</evidence>
<dbReference type="InterPro" id="IPR036188">
    <property type="entry name" value="FAD/NAD-bd_sf"/>
</dbReference>
<dbReference type="Proteomes" id="UP000623010">
    <property type="component" value="Unassembled WGS sequence"/>
</dbReference>
<proteinExistence type="predicted"/>
<feature type="region of interest" description="Disordered" evidence="6">
    <location>
        <begin position="1"/>
        <end position="21"/>
    </location>
</feature>
<reference evidence="7" key="1">
    <citation type="journal article" date="2014" name="Int. J. Syst. Evol. Microbiol.">
        <title>Complete genome sequence of Corynebacterium casei LMG S-19264T (=DSM 44701T), isolated from a smear-ripened cheese.</title>
        <authorList>
            <consortium name="US DOE Joint Genome Institute (JGI-PGF)"/>
            <person name="Walter F."/>
            <person name="Albersmeier A."/>
            <person name="Kalinowski J."/>
            <person name="Ruckert C."/>
        </authorList>
    </citation>
    <scope>NUCLEOTIDE SEQUENCE</scope>
    <source>
        <strain evidence="7">JCM 5016</strain>
    </source>
</reference>
<gene>
    <name evidence="7" type="ORF">GCM10010389_39300</name>
</gene>
<dbReference type="AlphaFoldDB" id="A0A918RFT1"/>
<keyword evidence="2" id="KW-0479">Metal-binding</keyword>
<feature type="region of interest" description="Disordered" evidence="6">
    <location>
        <begin position="468"/>
        <end position="492"/>
    </location>
</feature>
<name>A0A918RFT1_9ACTN</name>
<dbReference type="InterPro" id="IPR039650">
    <property type="entry name" value="HdrA-like"/>
</dbReference>
<evidence type="ECO:0000256" key="2">
    <source>
        <dbReference type="ARBA" id="ARBA00022723"/>
    </source>
</evidence>
<evidence type="ECO:0000256" key="4">
    <source>
        <dbReference type="ARBA" id="ARBA00023004"/>
    </source>
</evidence>
<dbReference type="GO" id="GO:0016491">
    <property type="term" value="F:oxidoreductase activity"/>
    <property type="evidence" value="ECO:0007669"/>
    <property type="project" value="UniProtKB-KW"/>
</dbReference>
<evidence type="ECO:0000256" key="6">
    <source>
        <dbReference type="SAM" id="MobiDB-lite"/>
    </source>
</evidence>
<dbReference type="SUPFAM" id="SSF51905">
    <property type="entry name" value="FAD/NAD(P)-binding domain"/>
    <property type="match status" value="1"/>
</dbReference>
<dbReference type="Pfam" id="PF12831">
    <property type="entry name" value="FAD_oxidored"/>
    <property type="match status" value="1"/>
</dbReference>
<evidence type="ECO:0000313" key="7">
    <source>
        <dbReference type="EMBL" id="GGZ96188.1"/>
    </source>
</evidence>
<dbReference type="EMBL" id="BMWH01000016">
    <property type="protein sequence ID" value="GGZ96188.1"/>
    <property type="molecule type" value="Genomic_DNA"/>
</dbReference>
<feature type="compositionally biased region" description="Pro residues" evidence="6">
    <location>
        <begin position="1"/>
        <end position="10"/>
    </location>
</feature>
<dbReference type="PANTHER" id="PTHR43498">
    <property type="entry name" value="FERREDOXIN:COB-COM HETERODISULFIDE REDUCTASE SUBUNIT A"/>
    <property type="match status" value="1"/>
</dbReference>
<evidence type="ECO:0000256" key="1">
    <source>
        <dbReference type="ARBA" id="ARBA00022485"/>
    </source>
</evidence>
<dbReference type="PANTHER" id="PTHR43498:SF1">
    <property type="entry name" value="COB--COM HETERODISULFIDE REDUCTASE IRON-SULFUR SUBUNIT A"/>
    <property type="match status" value="1"/>
</dbReference>
<evidence type="ECO:0008006" key="9">
    <source>
        <dbReference type="Google" id="ProtNLM"/>
    </source>
</evidence>
<comment type="caution">
    <text evidence="7">The sequence shown here is derived from an EMBL/GenBank/DDBJ whole genome shotgun (WGS) entry which is preliminary data.</text>
</comment>
<dbReference type="GO" id="GO:0046872">
    <property type="term" value="F:metal ion binding"/>
    <property type="evidence" value="ECO:0007669"/>
    <property type="project" value="UniProtKB-KW"/>
</dbReference>
<dbReference type="Gene3D" id="3.50.50.60">
    <property type="entry name" value="FAD/NAD(P)-binding domain"/>
    <property type="match status" value="1"/>
</dbReference>
<evidence type="ECO:0000313" key="8">
    <source>
        <dbReference type="Proteomes" id="UP000623010"/>
    </source>
</evidence>
<keyword evidence="3" id="KW-0560">Oxidoreductase</keyword>
<keyword evidence="5" id="KW-0411">Iron-sulfur</keyword>
<keyword evidence="1" id="KW-0004">4Fe-4S</keyword>
<dbReference type="GO" id="GO:0051539">
    <property type="term" value="F:4 iron, 4 sulfur cluster binding"/>
    <property type="evidence" value="ECO:0007669"/>
    <property type="project" value="UniProtKB-KW"/>
</dbReference>
<sequence>MPVLEEPPQPRTVTLPPRTARHGGRTDVLVVGGGPAGFAAAIAAADAGADVVLVERHGFLGGNATAALVMPLMSFHNEHRQALFGEDGDSTRLLPTDHGEGEPVVAGVLWRLLDRLAERGGCIPPSVHTGYTVPFDPEVFKLVLLDLLDEAGVRLLLHAFASTALPLQDGWRVVFETKSGPVAVDAGVVVDGTGDGDVAAACGAPYEIGRPEDGLVQPMTLMFRVTGFAHPEFAAYVREHPDQWRGVHGLWDLVEQATKAGELQLPREDVLFFATPHPGEVSVNSTRVTRALGTSVWDLTRAEWTARRQLEQIDRFLRRHVPGFEDSYVVQSGTHIGVRETRRILGDYQLTGEDILAARAFPDAVAHGAYPVDIHNPAGTGTLLKRVPPGQFYDIPLRCLLPRGTERLLVAGRCISGTHVAHSSYRVMPIAMATGQAAGVCAALAARDGRTPRAVPHQRVQRELLRQGARVRTGPGGAARAEYSARPSGPGG</sequence>
<dbReference type="RefSeq" id="WP_190058750.1">
    <property type="nucleotide sequence ID" value="NZ_BMWH01000016.1"/>
</dbReference>
<keyword evidence="8" id="KW-1185">Reference proteome</keyword>
<evidence type="ECO:0000256" key="5">
    <source>
        <dbReference type="ARBA" id="ARBA00023014"/>
    </source>
</evidence>
<accession>A0A918RFT1</accession>
<protein>
    <recommendedName>
        <fullName evidence="9">FAD-dependent oxidoreductase</fullName>
    </recommendedName>
</protein>
<reference evidence="7" key="2">
    <citation type="submission" date="2020-09" db="EMBL/GenBank/DDBJ databases">
        <authorList>
            <person name="Sun Q."/>
            <person name="Ohkuma M."/>
        </authorList>
    </citation>
    <scope>NUCLEOTIDE SEQUENCE</scope>
    <source>
        <strain evidence="7">JCM 5016</strain>
    </source>
</reference>